<keyword evidence="3" id="KW-1185">Reference proteome</keyword>
<gene>
    <name evidence="2" type="ORF">FHS39_004586</name>
</gene>
<dbReference type="Proteomes" id="UP000556084">
    <property type="component" value="Unassembled WGS sequence"/>
</dbReference>
<sequence>MPTVVLAGAGAALGSWALSSSDDKPSATAPETAEALPVPFPEIDFSPDKQTALRQAEDRLVEGCMRDKGITYRVPNGSWKPDVQSNPYGLLTKSAASADGYLLPEESEPSPDPELPDRENTALFGTEAHQKSIPLPLGGEIAVRTDSCYNTAQDQLYGKDWKALRHTFETLSYDVVTQVEKDSRFTAAQRSWAECLRSAHYPVTTLDAMAPHAVKVLESVHGDAKATATVRKDLRAMAVQDAACQNRARLAEAVTAAQKDARNGVLRGARSTDLAHLRELRRHALDTAHRMSLDHEGNDLH</sequence>
<feature type="region of interest" description="Disordered" evidence="1">
    <location>
        <begin position="16"/>
        <end position="46"/>
    </location>
</feature>
<reference evidence="2 3" key="1">
    <citation type="submission" date="2020-08" db="EMBL/GenBank/DDBJ databases">
        <title>Genomic Encyclopedia of Type Strains, Phase III (KMG-III): the genomes of soil and plant-associated and newly described type strains.</title>
        <authorList>
            <person name="Whitman W."/>
        </authorList>
    </citation>
    <scope>NUCLEOTIDE SEQUENCE [LARGE SCALE GENOMIC DNA]</scope>
    <source>
        <strain evidence="2 3">CECT 3266</strain>
    </source>
</reference>
<evidence type="ECO:0000313" key="2">
    <source>
        <dbReference type="EMBL" id="MBB4895508.1"/>
    </source>
</evidence>
<comment type="caution">
    <text evidence="2">The sequence shown here is derived from an EMBL/GenBank/DDBJ whole genome shotgun (WGS) entry which is preliminary data.</text>
</comment>
<organism evidence="2 3">
    <name type="scientific">Streptomyces olivoverticillatus</name>
    <dbReference type="NCBI Taxonomy" id="66427"/>
    <lineage>
        <taxon>Bacteria</taxon>
        <taxon>Bacillati</taxon>
        <taxon>Actinomycetota</taxon>
        <taxon>Actinomycetes</taxon>
        <taxon>Kitasatosporales</taxon>
        <taxon>Streptomycetaceae</taxon>
        <taxon>Streptomyces</taxon>
    </lineage>
</organism>
<protein>
    <submittedName>
        <fullName evidence="2">Uncharacterized protein</fullName>
    </submittedName>
</protein>
<proteinExistence type="predicted"/>
<evidence type="ECO:0000313" key="3">
    <source>
        <dbReference type="Proteomes" id="UP000556084"/>
    </source>
</evidence>
<accession>A0A7W7LSA5</accession>
<evidence type="ECO:0000256" key="1">
    <source>
        <dbReference type="SAM" id="MobiDB-lite"/>
    </source>
</evidence>
<name>A0A7W7LSA5_9ACTN</name>
<dbReference type="RefSeq" id="WP_184351267.1">
    <property type="nucleotide sequence ID" value="NZ_JACHJH010000007.1"/>
</dbReference>
<dbReference type="AlphaFoldDB" id="A0A7W7LSA5"/>
<dbReference type="EMBL" id="JACHJH010000007">
    <property type="protein sequence ID" value="MBB4895508.1"/>
    <property type="molecule type" value="Genomic_DNA"/>
</dbReference>